<sequence>MELWTKKLHDTEDEVVALNRRITSTELELSEAISLNTDLQSRIRQYEAMVSEINGELCSKITRVSALEDGLQKAENSLVDAQRQRATEVAMLKEELDDANALLDRLSCQLEVNSRKQAVEECERQLAVAKAVATHSEKQMQLITGERDRAVSELNSTKAMLYEAECRLSDSVARSENLVREFGTEREKLSNELYEAIKSKESLVKELSNVKEELVRKEGLCEGLQSNITRLNEESKMLSSKLSEISAEKGTISRQNDLAVEECAKAQKVLESVECSLLATTAQRDELLVRVSDLCSACKELEDRLAALTSSYEERCSNLEAALEDSEKRALAAAVLEEVLRSKNNDVELLQSKTRRMEEDLLVARTQLDQLSEHTNALLQTLLDRDAAVERLETEVARLQMQLREKQENDTALQLQSSVEKKPTLLRASPGPLSRDFKIQANLTDGVVVSAKDMAIPSNTSFVQLLGYRGDIEPLSYGMVAKAVQTRNSSRPP</sequence>
<dbReference type="AlphaFoldDB" id="A0A183G5P5"/>
<feature type="coiled-coil region" evidence="1">
    <location>
        <begin position="309"/>
        <end position="360"/>
    </location>
</feature>
<keyword evidence="3" id="KW-1185">Reference proteome</keyword>
<dbReference type="Proteomes" id="UP000050761">
    <property type="component" value="Unassembled WGS sequence"/>
</dbReference>
<dbReference type="EMBL" id="UZAH01029715">
    <property type="protein sequence ID" value="VDP07554.1"/>
    <property type="molecule type" value="Genomic_DNA"/>
</dbReference>
<keyword evidence="1" id="KW-0175">Coiled coil</keyword>
<name>A0A183G5P5_HELPZ</name>
<feature type="coiled-coil region" evidence="1">
    <location>
        <begin position="1"/>
        <end position="109"/>
    </location>
</feature>
<reference evidence="2 3" key="1">
    <citation type="submission" date="2018-11" db="EMBL/GenBank/DDBJ databases">
        <authorList>
            <consortium name="Pathogen Informatics"/>
        </authorList>
    </citation>
    <scope>NUCLEOTIDE SEQUENCE [LARGE SCALE GENOMIC DNA]</scope>
</reference>
<protein>
    <submittedName>
        <fullName evidence="4">PDZ domain-containing protein</fullName>
    </submittedName>
</protein>
<feature type="coiled-coil region" evidence="1">
    <location>
        <begin position="197"/>
        <end position="248"/>
    </location>
</feature>
<accession>A0A3P8BPB6</accession>
<gene>
    <name evidence="2" type="ORF">HPBE_LOCUS16965</name>
</gene>
<dbReference type="WBParaSite" id="HPBE_0001696601-mRNA-1">
    <property type="protein sequence ID" value="HPBE_0001696601-mRNA-1"/>
    <property type="gene ID" value="HPBE_0001696601"/>
</dbReference>
<dbReference type="Gene3D" id="1.10.287.1490">
    <property type="match status" value="1"/>
</dbReference>
<evidence type="ECO:0000256" key="1">
    <source>
        <dbReference type="SAM" id="Coils"/>
    </source>
</evidence>
<evidence type="ECO:0000313" key="2">
    <source>
        <dbReference type="EMBL" id="VDP07554.1"/>
    </source>
</evidence>
<evidence type="ECO:0000313" key="3">
    <source>
        <dbReference type="Proteomes" id="UP000050761"/>
    </source>
</evidence>
<organism evidence="3 4">
    <name type="scientific">Heligmosomoides polygyrus</name>
    <name type="common">Parasitic roundworm</name>
    <dbReference type="NCBI Taxonomy" id="6339"/>
    <lineage>
        <taxon>Eukaryota</taxon>
        <taxon>Metazoa</taxon>
        <taxon>Ecdysozoa</taxon>
        <taxon>Nematoda</taxon>
        <taxon>Chromadorea</taxon>
        <taxon>Rhabditida</taxon>
        <taxon>Rhabditina</taxon>
        <taxon>Rhabditomorpha</taxon>
        <taxon>Strongyloidea</taxon>
        <taxon>Heligmosomidae</taxon>
        <taxon>Heligmosomoides</taxon>
    </lineage>
</organism>
<reference evidence="4" key="2">
    <citation type="submission" date="2019-09" db="UniProtKB">
        <authorList>
            <consortium name="WormBaseParasite"/>
        </authorList>
    </citation>
    <scope>IDENTIFICATION</scope>
</reference>
<proteinExistence type="predicted"/>
<accession>A0A183G5P5</accession>
<evidence type="ECO:0000313" key="4">
    <source>
        <dbReference type="WBParaSite" id="HPBE_0001696601-mRNA-1"/>
    </source>
</evidence>